<evidence type="ECO:0000313" key="1">
    <source>
        <dbReference type="EMBL" id="MBX60534.1"/>
    </source>
</evidence>
<sequence length="22" mass="2552">MKVIKVRIFHMACFTCPNNAPM</sequence>
<accession>A0A2P2Q0N6</accession>
<dbReference type="EMBL" id="GGEC01080050">
    <property type="protein sequence ID" value="MBX60534.1"/>
    <property type="molecule type" value="Transcribed_RNA"/>
</dbReference>
<proteinExistence type="predicted"/>
<dbReference type="AlphaFoldDB" id="A0A2P2Q0N6"/>
<reference evidence="1" key="1">
    <citation type="submission" date="2018-02" db="EMBL/GenBank/DDBJ databases">
        <title>Rhizophora mucronata_Transcriptome.</title>
        <authorList>
            <person name="Meera S.P."/>
            <person name="Sreeshan A."/>
            <person name="Augustine A."/>
        </authorList>
    </citation>
    <scope>NUCLEOTIDE SEQUENCE</scope>
    <source>
        <tissue evidence="1">Leaf</tissue>
    </source>
</reference>
<protein>
    <submittedName>
        <fullName evidence="1">Uncharacterized protein</fullName>
    </submittedName>
</protein>
<organism evidence="1">
    <name type="scientific">Rhizophora mucronata</name>
    <name type="common">Asiatic mangrove</name>
    <dbReference type="NCBI Taxonomy" id="61149"/>
    <lineage>
        <taxon>Eukaryota</taxon>
        <taxon>Viridiplantae</taxon>
        <taxon>Streptophyta</taxon>
        <taxon>Embryophyta</taxon>
        <taxon>Tracheophyta</taxon>
        <taxon>Spermatophyta</taxon>
        <taxon>Magnoliopsida</taxon>
        <taxon>eudicotyledons</taxon>
        <taxon>Gunneridae</taxon>
        <taxon>Pentapetalae</taxon>
        <taxon>rosids</taxon>
        <taxon>fabids</taxon>
        <taxon>Malpighiales</taxon>
        <taxon>Rhizophoraceae</taxon>
        <taxon>Rhizophora</taxon>
    </lineage>
</organism>
<name>A0A2P2Q0N6_RHIMU</name>